<sequence length="77" mass="8582">MARTTWLIAAVLVAFTILCTVKADGGNDCRLRNKSCPSNDWTRVSRLGDIVLCCPKRGRVFYTNLFGVGLRCQCSLR</sequence>
<dbReference type="Proteomes" id="UP001519460">
    <property type="component" value="Unassembled WGS sequence"/>
</dbReference>
<evidence type="ECO:0000256" key="1">
    <source>
        <dbReference type="SAM" id="SignalP"/>
    </source>
</evidence>
<gene>
    <name evidence="2" type="ORF">BaRGS_00022916</name>
</gene>
<keyword evidence="3" id="KW-1185">Reference proteome</keyword>
<proteinExistence type="predicted"/>
<feature type="chain" id="PRO_5044800226" evidence="1">
    <location>
        <begin position="24"/>
        <end position="77"/>
    </location>
</feature>
<dbReference type="EMBL" id="JACVVK020000188">
    <property type="protein sequence ID" value="KAK7485816.1"/>
    <property type="molecule type" value="Genomic_DNA"/>
</dbReference>
<evidence type="ECO:0000313" key="3">
    <source>
        <dbReference type="Proteomes" id="UP001519460"/>
    </source>
</evidence>
<feature type="signal peptide" evidence="1">
    <location>
        <begin position="1"/>
        <end position="23"/>
    </location>
</feature>
<dbReference type="AlphaFoldDB" id="A0ABD0KF69"/>
<protein>
    <submittedName>
        <fullName evidence="2">Uncharacterized protein</fullName>
    </submittedName>
</protein>
<reference evidence="2 3" key="1">
    <citation type="journal article" date="2023" name="Sci. Data">
        <title>Genome assembly of the Korean intertidal mud-creeper Batillaria attramentaria.</title>
        <authorList>
            <person name="Patra A.K."/>
            <person name="Ho P.T."/>
            <person name="Jun S."/>
            <person name="Lee S.J."/>
            <person name="Kim Y."/>
            <person name="Won Y.J."/>
        </authorList>
    </citation>
    <scope>NUCLEOTIDE SEQUENCE [LARGE SCALE GENOMIC DNA]</scope>
    <source>
        <strain evidence="2">Wonlab-2016</strain>
    </source>
</reference>
<keyword evidence="1" id="KW-0732">Signal</keyword>
<accession>A0ABD0KF69</accession>
<organism evidence="2 3">
    <name type="scientific">Batillaria attramentaria</name>
    <dbReference type="NCBI Taxonomy" id="370345"/>
    <lineage>
        <taxon>Eukaryota</taxon>
        <taxon>Metazoa</taxon>
        <taxon>Spiralia</taxon>
        <taxon>Lophotrochozoa</taxon>
        <taxon>Mollusca</taxon>
        <taxon>Gastropoda</taxon>
        <taxon>Caenogastropoda</taxon>
        <taxon>Sorbeoconcha</taxon>
        <taxon>Cerithioidea</taxon>
        <taxon>Batillariidae</taxon>
        <taxon>Batillaria</taxon>
    </lineage>
</organism>
<evidence type="ECO:0000313" key="2">
    <source>
        <dbReference type="EMBL" id="KAK7485816.1"/>
    </source>
</evidence>
<comment type="caution">
    <text evidence="2">The sequence shown here is derived from an EMBL/GenBank/DDBJ whole genome shotgun (WGS) entry which is preliminary data.</text>
</comment>
<name>A0ABD0KF69_9CAEN</name>